<dbReference type="OrthoDB" id="9807209at2"/>
<dbReference type="PANTHER" id="PTHR12526">
    <property type="entry name" value="GLYCOSYLTRANSFERASE"/>
    <property type="match status" value="1"/>
</dbReference>
<keyword evidence="1" id="KW-0808">Transferase</keyword>
<dbReference type="Gene3D" id="3.40.50.2000">
    <property type="entry name" value="Glycogen Phosphorylase B"/>
    <property type="match status" value="2"/>
</dbReference>
<name>G7QCH1_9BACT</name>
<proteinExistence type="predicted"/>
<dbReference type="InterPro" id="IPR017521">
    <property type="entry name" value="Sugar_tfrase_PEP-CTERM_Stp1"/>
</dbReference>
<sequence length="418" mass="44509">MSGAMAGPRTAVAVAEGALGREILVLCHRIPYPPNKGDKVRSYHLVRHLAERGWRVHLGALADTPDDMAYRDSLRPLCASLAVEPLPAWRKFCSPLGAIRGTSLSVECFRNRRLQAYVDKVLASGTVSAALAVSAPMAEYLRCAASPLPGRRILDLVDVDSEKWRAYAGRAAWPASRIYGLEAKLLGRYEQRAADLFEAVLLVSEAEASLFRSLGGRGGQVRTVSNGVDLDYFSPAPDRQGPSASPSTVFCGAMDYPPNIDAVAWFAEAVLPRLGERLPGPASFSIVGSNPAPRVRALAGLAGVRVTGPVPDVRPFVAEAAVSVAPMRIARGVQNKVLEAMAMGKAVVATEQAFEGIEAVAGEDLCVVPDEPEAFAAAVAGLLADPAGAAAMGRRARRCMERRYAWAARLQTLEELLG</sequence>
<protein>
    <submittedName>
        <fullName evidence="1">Sugar transferase, PEP-CTERM/EpsH1 system associated</fullName>
    </submittedName>
</protein>
<evidence type="ECO:0000313" key="1">
    <source>
        <dbReference type="EMBL" id="EHJ46127.1"/>
    </source>
</evidence>
<dbReference type="AlphaFoldDB" id="G7QCH1"/>
<dbReference type="Pfam" id="PF13692">
    <property type="entry name" value="Glyco_trans_1_4"/>
    <property type="match status" value="1"/>
</dbReference>
<dbReference type="NCBIfam" id="TIGR03087">
    <property type="entry name" value="stp1"/>
    <property type="match status" value="1"/>
</dbReference>
<gene>
    <name evidence="1" type="ORF">DFW101_0110</name>
</gene>
<dbReference type="EMBL" id="CM001368">
    <property type="protein sequence ID" value="EHJ46127.1"/>
    <property type="molecule type" value="Genomic_DNA"/>
</dbReference>
<dbReference type="HOGENOM" id="CLU_028014_3_0_7"/>
<dbReference type="RefSeq" id="WP_009179585.1">
    <property type="nucleotide sequence ID" value="NZ_CM001368.1"/>
</dbReference>
<evidence type="ECO:0000313" key="2">
    <source>
        <dbReference type="Proteomes" id="UP000004662"/>
    </source>
</evidence>
<dbReference type="PANTHER" id="PTHR12526:SF600">
    <property type="entry name" value="GLYCOSYL TRANSFERASE GROUP 1"/>
    <property type="match status" value="1"/>
</dbReference>
<keyword evidence="2" id="KW-1185">Reference proteome</keyword>
<dbReference type="GO" id="GO:0016757">
    <property type="term" value="F:glycosyltransferase activity"/>
    <property type="evidence" value="ECO:0007669"/>
    <property type="project" value="TreeGrafter"/>
</dbReference>
<dbReference type="Proteomes" id="UP000004662">
    <property type="component" value="Chromosome"/>
</dbReference>
<accession>G7QCH1</accession>
<dbReference type="eggNOG" id="COG0438">
    <property type="taxonomic scope" value="Bacteria"/>
</dbReference>
<organism evidence="1 2">
    <name type="scientific">Solidesulfovibrio carbinoliphilus subsp. oakridgensis</name>
    <dbReference type="NCBI Taxonomy" id="694327"/>
    <lineage>
        <taxon>Bacteria</taxon>
        <taxon>Pseudomonadati</taxon>
        <taxon>Thermodesulfobacteriota</taxon>
        <taxon>Desulfovibrionia</taxon>
        <taxon>Desulfovibrionales</taxon>
        <taxon>Desulfovibrionaceae</taxon>
        <taxon>Solidesulfovibrio</taxon>
    </lineage>
</organism>
<dbReference type="SUPFAM" id="SSF53756">
    <property type="entry name" value="UDP-Glycosyltransferase/glycogen phosphorylase"/>
    <property type="match status" value="1"/>
</dbReference>
<reference evidence="2" key="1">
    <citation type="journal article" date="2015" name="Genome Announc.">
        <title>High-Quality Draft Genome Sequence of Desulfovibrio carbinoliphilus FW-101-2B, an Organic Acid-Oxidizing Sulfate-Reducing Bacterium Isolated from Uranium(VI)-Contaminated Groundwater.</title>
        <authorList>
            <person name="Ramsay B.D."/>
            <person name="Hwang C."/>
            <person name="Woo H.L."/>
            <person name="Carroll S.L."/>
            <person name="Lucas S."/>
            <person name="Han J."/>
            <person name="Lapidus A.L."/>
            <person name="Cheng J.F."/>
            <person name="Goodwin L.A."/>
            <person name="Pitluck S."/>
            <person name="Peters L."/>
            <person name="Chertkov O."/>
            <person name="Held B."/>
            <person name="Detter J.C."/>
            <person name="Han C.S."/>
            <person name="Tapia R."/>
            <person name="Land M.L."/>
            <person name="Hauser L.J."/>
            <person name="Kyrpides N.C."/>
            <person name="Ivanova N.N."/>
            <person name="Mikhailova N."/>
            <person name="Pagani I."/>
            <person name="Woyke T."/>
            <person name="Arkin A.P."/>
            <person name="Dehal P."/>
            <person name="Chivian D."/>
            <person name="Criddle C.S."/>
            <person name="Wu W."/>
            <person name="Chakraborty R."/>
            <person name="Hazen T.C."/>
            <person name="Fields M.W."/>
        </authorList>
    </citation>
    <scope>NUCLEOTIDE SEQUENCE [LARGE SCALE GENOMIC DNA]</scope>
    <source>
        <strain evidence="2">FW-101-2B</strain>
    </source>
</reference>
<dbReference type="CDD" id="cd03801">
    <property type="entry name" value="GT4_PimA-like"/>
    <property type="match status" value="1"/>
</dbReference>
<dbReference type="STRING" id="694327.DFW101_0110"/>